<dbReference type="Gene3D" id="2.60.40.1120">
    <property type="entry name" value="Carboxypeptidase-like, regulatory domain"/>
    <property type="match status" value="1"/>
</dbReference>
<name>A0ABT2JND2_9ACTN</name>
<dbReference type="Pfam" id="PF13620">
    <property type="entry name" value="CarboxypepD_reg"/>
    <property type="match status" value="1"/>
</dbReference>
<dbReference type="SMART" id="SM00867">
    <property type="entry name" value="YceI"/>
    <property type="match status" value="1"/>
</dbReference>
<keyword evidence="4" id="KW-1185">Reference proteome</keyword>
<organism evidence="3 4">
    <name type="scientific">Streptomyces gossypii</name>
    <dbReference type="NCBI Taxonomy" id="2883101"/>
    <lineage>
        <taxon>Bacteria</taxon>
        <taxon>Bacillati</taxon>
        <taxon>Actinomycetota</taxon>
        <taxon>Actinomycetes</taxon>
        <taxon>Kitasatosporales</taxon>
        <taxon>Streptomycetaceae</taxon>
        <taxon>Streptomyces</taxon>
    </lineage>
</organism>
<dbReference type="InterPro" id="IPR007372">
    <property type="entry name" value="Lipid/polyisoprenoid-bd_YceI"/>
</dbReference>
<comment type="caution">
    <text evidence="3">The sequence shown here is derived from an EMBL/GenBank/DDBJ whole genome shotgun (WGS) entry which is preliminary data.</text>
</comment>
<dbReference type="Pfam" id="PF04264">
    <property type="entry name" value="YceI"/>
    <property type="match status" value="1"/>
</dbReference>
<sequence>MSGVRAHIRTRDGGALPHAVLTVTDAAGTEVLHAAADRDGAVRSGEALPEGPYTVTASALGYTSAAATARVTASGRADLGALVLARHGGPELPPPGIWTIDPAHSRVAATAQHLGISSVHGRFTELGGRIEVGEEAEKSGVEAVIAASSIDTGSEMRDRHIRSADFLNVAEHPQITYQGSGVEPAGAPDRWTVHGRLSMHGVVRDVDLDLTCLGTGTGAGPDGEGELRTAFRATAELRRHDFAMNYNPVVAAGIAAIGTTLKIELDIQAVRNDSPLLTD</sequence>
<dbReference type="Proteomes" id="UP001156389">
    <property type="component" value="Unassembled WGS sequence"/>
</dbReference>
<proteinExistence type="inferred from homology"/>
<evidence type="ECO:0000256" key="1">
    <source>
        <dbReference type="ARBA" id="ARBA00008812"/>
    </source>
</evidence>
<dbReference type="SUPFAM" id="SSF101874">
    <property type="entry name" value="YceI-like"/>
    <property type="match status" value="1"/>
</dbReference>
<gene>
    <name evidence="3" type="ORF">LHJ74_05485</name>
</gene>
<dbReference type="Gene3D" id="2.40.128.110">
    <property type="entry name" value="Lipid/polyisoprenoid-binding, YceI-like"/>
    <property type="match status" value="1"/>
</dbReference>
<dbReference type="EMBL" id="JAJAGO010000002">
    <property type="protein sequence ID" value="MCT2589388.1"/>
    <property type="molecule type" value="Genomic_DNA"/>
</dbReference>
<dbReference type="InterPro" id="IPR036761">
    <property type="entry name" value="TTHA0802/YceI-like_sf"/>
</dbReference>
<dbReference type="InterPro" id="IPR013784">
    <property type="entry name" value="Carb-bd-like_fold"/>
</dbReference>
<dbReference type="RefSeq" id="WP_260216362.1">
    <property type="nucleotide sequence ID" value="NZ_JAJAGO010000002.1"/>
</dbReference>
<evidence type="ECO:0000259" key="2">
    <source>
        <dbReference type="SMART" id="SM00867"/>
    </source>
</evidence>
<evidence type="ECO:0000313" key="4">
    <source>
        <dbReference type="Proteomes" id="UP001156389"/>
    </source>
</evidence>
<accession>A0ABT2JND2</accession>
<feature type="domain" description="Lipid/polyisoprenoid-binding YceI-like" evidence="2">
    <location>
        <begin position="97"/>
        <end position="270"/>
    </location>
</feature>
<reference evidence="3 4" key="1">
    <citation type="submission" date="2021-10" db="EMBL/GenBank/DDBJ databases">
        <title>Streptomyces gossypii sp. nov., isolated from soil collected from cotton field.</title>
        <authorList>
            <person name="Ge X."/>
            <person name="Chen X."/>
            <person name="Liu W."/>
        </authorList>
    </citation>
    <scope>NUCLEOTIDE SEQUENCE [LARGE SCALE GENOMIC DNA]</scope>
    <source>
        <strain evidence="3 4">N2-109</strain>
    </source>
</reference>
<evidence type="ECO:0000313" key="3">
    <source>
        <dbReference type="EMBL" id="MCT2589388.1"/>
    </source>
</evidence>
<dbReference type="PANTHER" id="PTHR34406:SF1">
    <property type="entry name" value="PROTEIN YCEI"/>
    <property type="match status" value="1"/>
</dbReference>
<comment type="similarity">
    <text evidence="1">Belongs to the UPF0312 family.</text>
</comment>
<dbReference type="PANTHER" id="PTHR34406">
    <property type="entry name" value="PROTEIN YCEI"/>
    <property type="match status" value="1"/>
</dbReference>
<protein>
    <submittedName>
        <fullName evidence="3">YceI family protein</fullName>
    </submittedName>
</protein>
<dbReference type="SUPFAM" id="SSF49452">
    <property type="entry name" value="Starch-binding domain-like"/>
    <property type="match status" value="1"/>
</dbReference>